<evidence type="ECO:0000256" key="6">
    <source>
        <dbReference type="ARBA" id="ARBA00018637"/>
    </source>
</evidence>
<evidence type="ECO:0000256" key="26">
    <source>
        <dbReference type="SAM" id="Phobius"/>
    </source>
</evidence>
<evidence type="ECO:0000256" key="8">
    <source>
        <dbReference type="ARBA" id="ARBA00022645"/>
    </source>
</evidence>
<dbReference type="Gene3D" id="1.10.3810.10">
    <property type="entry name" value="Biosynthetic peptidoglycan transglycosylase-like"/>
    <property type="match status" value="1"/>
</dbReference>
<accession>I3CGQ7</accession>
<feature type="domain" description="Penicillin-binding protein transpeptidase" evidence="27">
    <location>
        <begin position="436"/>
        <end position="677"/>
    </location>
</feature>
<comment type="subcellular location">
    <subcellularLocation>
        <location evidence="2">Cell membrane</location>
    </subcellularLocation>
</comment>
<keyword evidence="16" id="KW-0046">Antibiotic resistance</keyword>
<evidence type="ECO:0000256" key="15">
    <source>
        <dbReference type="ARBA" id="ARBA00023136"/>
    </source>
</evidence>
<dbReference type="GO" id="GO:0030288">
    <property type="term" value="C:outer membrane-bounded periplasmic space"/>
    <property type="evidence" value="ECO:0007669"/>
    <property type="project" value="TreeGrafter"/>
</dbReference>
<dbReference type="GO" id="GO:0008658">
    <property type="term" value="F:penicillin binding"/>
    <property type="evidence" value="ECO:0007669"/>
    <property type="project" value="UniProtKB-UniRule"/>
</dbReference>
<dbReference type="HOGENOM" id="CLU_006354_2_7_6"/>
<sequence length="801" mass="90498">MTRIRKKKVIARRRPTTFTPQNRSFRFRWRWLMLILVFIPTAIYVSWLDVKVREDFDGHSWALPARVYASPVEIYAGMTLNPDSLINELKAIGYVESAALNESAQFYRAGTDISIMTRAFQFWDANEPAQKMRIRFLKDNKVEWIRDESTKKSIALARLEPKMIGKIYPTHNEDRILVKYDELPPLLVKGLVAVEDRTFFEHNGLSPRGILRAMVANLRAGDWVQGGSTITQQLVKNLYLNADRTIDRKVNEAVMALLLEWHYSKSQILEAYINEVYLGQDGNRSIHGMGVASSFYFNKSIEQLKLPDIALLISLVRAASLYNPRKHPDRAIARRNLVLDLMAERGVISEADAKQAKEAPLNITEEAKGTVFPYPAFLELVRRQLREDYREEDLRNEGLQVFTTLDPFIQNLAEKAMIDGIKKLAKTNRRFNELEGAMVVTSSEGGEVLALINGKNPTFEGFNRPLDARRQIGSLIKVAVYLTALENTRAYSLTSMLNDTAYEWRDRKTGQVWTPKNYDFRARGRVPLHFALANSLNLATVHLGMELGLEKIRNTLRRMGVERDFTIYPSMLLGSVALTPLEVTQMYQSLASGGFRVPLRSIRNVLTHDGKPLQRYALSVEQRFDSAPVFLLNYALQNAVREGTGRQVAKVLPKELIISGKTGTTNELRDSWFVGFDSELLTVTWIGRDDNKPMGLSGSTGAMRIWSEFIQSANTRSSAPITPNHVEWRWVDAAGNWSSRGASGAILVPFVTNHNDSNRLANNNPVFNPNLLNNAETNTANGGTIKTGNTNETEAVNTRSP</sequence>
<evidence type="ECO:0000256" key="13">
    <source>
        <dbReference type="ARBA" id="ARBA00022960"/>
    </source>
</evidence>
<dbReference type="PANTHER" id="PTHR32282">
    <property type="entry name" value="BINDING PROTEIN TRANSPEPTIDASE, PUTATIVE-RELATED"/>
    <property type="match status" value="1"/>
</dbReference>
<dbReference type="InterPro" id="IPR012338">
    <property type="entry name" value="Beta-lactam/transpept-like"/>
</dbReference>
<organism evidence="30 31">
    <name type="scientific">Beggiatoa alba B18LD</name>
    <dbReference type="NCBI Taxonomy" id="395493"/>
    <lineage>
        <taxon>Bacteria</taxon>
        <taxon>Pseudomonadati</taxon>
        <taxon>Pseudomonadota</taxon>
        <taxon>Gammaproteobacteria</taxon>
        <taxon>Thiotrichales</taxon>
        <taxon>Thiotrichaceae</taxon>
        <taxon>Beggiatoa</taxon>
    </lineage>
</organism>
<keyword evidence="10 23" id="KW-0328">Glycosyltransferase</keyword>
<keyword evidence="26" id="KW-1133">Transmembrane helix</keyword>
<evidence type="ECO:0000256" key="10">
    <source>
        <dbReference type="ARBA" id="ARBA00022676"/>
    </source>
</evidence>
<feature type="compositionally biased region" description="Polar residues" evidence="25">
    <location>
        <begin position="782"/>
        <end position="801"/>
    </location>
</feature>
<dbReference type="InterPro" id="IPR011813">
    <property type="entry name" value="PBP_1b"/>
</dbReference>
<feature type="region of interest" description="Disordered" evidence="25">
    <location>
        <begin position="777"/>
        <end position="801"/>
    </location>
</feature>
<evidence type="ECO:0000259" key="27">
    <source>
        <dbReference type="Pfam" id="PF00905"/>
    </source>
</evidence>
<feature type="active site" description="Proton donor; for transglycosylase activity" evidence="24">
    <location>
        <position position="195"/>
    </location>
</feature>
<feature type="domain" description="Bifunctional transglycosylase second" evidence="29">
    <location>
        <begin position="74"/>
        <end position="159"/>
    </location>
</feature>
<evidence type="ECO:0000256" key="7">
    <source>
        <dbReference type="ARBA" id="ARBA00022475"/>
    </source>
</evidence>
<dbReference type="InterPro" id="IPR001264">
    <property type="entry name" value="Glyco_trans_51"/>
</dbReference>
<protein>
    <recommendedName>
        <fullName evidence="6 22">Penicillin-binding protein 1B</fullName>
        <shortName evidence="23">PBP-1b</shortName>
        <shortName evidence="23">PBP1b</shortName>
    </recommendedName>
    <alternativeName>
        <fullName evidence="19 23">Murein polymerase</fullName>
    </alternativeName>
</protein>
<dbReference type="InterPro" id="IPR050396">
    <property type="entry name" value="Glycosyltr_51/Transpeptidase"/>
</dbReference>
<evidence type="ECO:0000256" key="19">
    <source>
        <dbReference type="ARBA" id="ARBA00032454"/>
    </source>
</evidence>
<evidence type="ECO:0000256" key="22">
    <source>
        <dbReference type="NCBIfam" id="TIGR02071"/>
    </source>
</evidence>
<dbReference type="SUPFAM" id="SSF53955">
    <property type="entry name" value="Lysozyme-like"/>
    <property type="match status" value="1"/>
</dbReference>
<evidence type="ECO:0000256" key="18">
    <source>
        <dbReference type="ARBA" id="ARBA00023316"/>
    </source>
</evidence>
<dbReference type="Pfam" id="PF00905">
    <property type="entry name" value="Transpeptidase"/>
    <property type="match status" value="1"/>
</dbReference>
<dbReference type="InterPro" id="IPR036950">
    <property type="entry name" value="PBP_transglycosylase"/>
</dbReference>
<name>I3CGQ7_9GAMM</name>
<dbReference type="PANTHER" id="PTHR32282:SF11">
    <property type="entry name" value="PENICILLIN-BINDING PROTEIN 1B"/>
    <property type="match status" value="1"/>
</dbReference>
<dbReference type="GO" id="GO:0071555">
    <property type="term" value="P:cell wall organization"/>
    <property type="evidence" value="ECO:0007669"/>
    <property type="project" value="UniProtKB-UniRule"/>
</dbReference>
<keyword evidence="12" id="KW-0378">Hydrolase</keyword>
<evidence type="ECO:0000256" key="11">
    <source>
        <dbReference type="ARBA" id="ARBA00022679"/>
    </source>
</evidence>
<dbReference type="GO" id="GO:0005886">
    <property type="term" value="C:plasma membrane"/>
    <property type="evidence" value="ECO:0007669"/>
    <property type="project" value="UniProtKB-SubCell"/>
</dbReference>
<dbReference type="GO" id="GO:0008360">
    <property type="term" value="P:regulation of cell shape"/>
    <property type="evidence" value="ECO:0007669"/>
    <property type="project" value="UniProtKB-UniRule"/>
</dbReference>
<evidence type="ECO:0000256" key="3">
    <source>
        <dbReference type="ARBA" id="ARBA00004752"/>
    </source>
</evidence>
<evidence type="ECO:0000256" key="21">
    <source>
        <dbReference type="ARBA" id="ARBA00049902"/>
    </source>
</evidence>
<keyword evidence="26" id="KW-0812">Transmembrane</keyword>
<feature type="transmembrane region" description="Helical" evidence="26">
    <location>
        <begin position="31"/>
        <end position="48"/>
    </location>
</feature>
<dbReference type="GO" id="GO:0008955">
    <property type="term" value="F:peptidoglycan glycosyltransferase activity"/>
    <property type="evidence" value="ECO:0007669"/>
    <property type="project" value="UniProtKB-UniRule"/>
</dbReference>
<dbReference type="Proteomes" id="UP000005744">
    <property type="component" value="Unassembled WGS sequence"/>
</dbReference>
<keyword evidence="17" id="KW-0511">Multifunctional enzyme</keyword>
<reference evidence="30 31" key="1">
    <citation type="submission" date="2011-11" db="EMBL/GenBank/DDBJ databases">
        <title>Improved High-Quality Draft sequence of Beggiatoa alba B18lD.</title>
        <authorList>
            <consortium name="US DOE Joint Genome Institute"/>
            <person name="Lucas S."/>
            <person name="Han J."/>
            <person name="Lapidus A."/>
            <person name="Cheng J.-F."/>
            <person name="Goodwin L."/>
            <person name="Pitluck S."/>
            <person name="Peters L."/>
            <person name="Mikhailova N."/>
            <person name="Held B."/>
            <person name="Detter J.C."/>
            <person name="Han C."/>
            <person name="Tapia R."/>
            <person name="Land M."/>
            <person name="Hauser L."/>
            <person name="Kyrpides N."/>
            <person name="Ivanova N."/>
            <person name="Pagani I."/>
            <person name="Samuel K."/>
            <person name="Teske A."/>
            <person name="Mueller J."/>
            <person name="Woyke T."/>
        </authorList>
    </citation>
    <scope>NUCLEOTIDE SEQUENCE [LARGE SCALE GENOMIC DNA]</scope>
    <source>
        <strain evidence="30 31">B18LD</strain>
    </source>
</reference>
<comment type="pathway">
    <text evidence="3 23">Cell wall biogenesis; peptidoglycan biosynthesis.</text>
</comment>
<dbReference type="GO" id="GO:0006508">
    <property type="term" value="P:proteolysis"/>
    <property type="evidence" value="ECO:0007669"/>
    <property type="project" value="UniProtKB-KW"/>
</dbReference>
<comment type="similarity">
    <text evidence="4 23">In the C-terminal section; belongs to the transpeptidase family.</text>
</comment>
<dbReference type="FunFam" id="1.10.3810.10:FF:000001">
    <property type="entry name" value="Penicillin-binding protein 1A"/>
    <property type="match status" value="1"/>
</dbReference>
<evidence type="ECO:0000256" key="14">
    <source>
        <dbReference type="ARBA" id="ARBA00022984"/>
    </source>
</evidence>
<keyword evidence="31" id="KW-1185">Reference proteome</keyword>
<dbReference type="GO" id="GO:0009274">
    <property type="term" value="C:peptidoglycan-based cell wall"/>
    <property type="evidence" value="ECO:0007669"/>
    <property type="project" value="UniProtKB-UniRule"/>
</dbReference>
<dbReference type="RefSeq" id="WP_002686054.1">
    <property type="nucleotide sequence ID" value="NZ_JH600070.1"/>
</dbReference>
<dbReference type="AlphaFoldDB" id="I3CGQ7"/>
<evidence type="ECO:0000256" key="12">
    <source>
        <dbReference type="ARBA" id="ARBA00022801"/>
    </source>
</evidence>
<evidence type="ECO:0000256" key="1">
    <source>
        <dbReference type="ARBA" id="ARBA00002624"/>
    </source>
</evidence>
<evidence type="ECO:0000256" key="2">
    <source>
        <dbReference type="ARBA" id="ARBA00004236"/>
    </source>
</evidence>
<proteinExistence type="inferred from homology"/>
<dbReference type="GO" id="GO:0009252">
    <property type="term" value="P:peptidoglycan biosynthetic process"/>
    <property type="evidence" value="ECO:0007669"/>
    <property type="project" value="UniProtKB-UniRule"/>
</dbReference>
<dbReference type="OrthoDB" id="9766909at2"/>
<dbReference type="SUPFAM" id="SSF56601">
    <property type="entry name" value="beta-lactamase/transpeptidase-like"/>
    <property type="match status" value="1"/>
</dbReference>
<dbReference type="Pfam" id="PF00912">
    <property type="entry name" value="Transgly"/>
    <property type="match status" value="1"/>
</dbReference>
<evidence type="ECO:0000259" key="29">
    <source>
        <dbReference type="Pfam" id="PF14814"/>
    </source>
</evidence>
<evidence type="ECO:0000256" key="25">
    <source>
        <dbReference type="SAM" id="MobiDB-lite"/>
    </source>
</evidence>
<evidence type="ECO:0000256" key="4">
    <source>
        <dbReference type="ARBA" id="ARBA00007090"/>
    </source>
</evidence>
<evidence type="ECO:0000313" key="30">
    <source>
        <dbReference type="EMBL" id="EIJ42800.1"/>
    </source>
</evidence>
<comment type="catalytic activity">
    <reaction evidence="21">
        <text>[GlcNAc-(1-&gt;4)-Mur2Ac(oyl-L-Ala-gamma-D-Glu-L-Lys-D-Ala-D-Ala)](n)-di-trans,octa-cis-undecaprenyl diphosphate + beta-D-GlcNAc-(1-&gt;4)-Mur2Ac(oyl-L-Ala-gamma-D-Glu-L-Lys-D-Ala-D-Ala)-di-trans,octa-cis-undecaprenyl diphosphate = [GlcNAc-(1-&gt;4)-Mur2Ac(oyl-L-Ala-gamma-D-Glu-L-Lys-D-Ala-D-Ala)](n+1)-di-trans,octa-cis-undecaprenyl diphosphate + di-trans,octa-cis-undecaprenyl diphosphate + H(+)</text>
        <dbReference type="Rhea" id="RHEA:23708"/>
        <dbReference type="Rhea" id="RHEA-COMP:9602"/>
        <dbReference type="Rhea" id="RHEA-COMP:9603"/>
        <dbReference type="ChEBI" id="CHEBI:15378"/>
        <dbReference type="ChEBI" id="CHEBI:58405"/>
        <dbReference type="ChEBI" id="CHEBI:60033"/>
        <dbReference type="ChEBI" id="CHEBI:78435"/>
        <dbReference type="EC" id="2.4.99.28"/>
    </reaction>
</comment>
<dbReference type="EMBL" id="JH600070">
    <property type="protein sequence ID" value="EIJ42800.1"/>
    <property type="molecule type" value="Genomic_DNA"/>
</dbReference>
<dbReference type="Pfam" id="PF14814">
    <property type="entry name" value="UB2H"/>
    <property type="match status" value="1"/>
</dbReference>
<evidence type="ECO:0000256" key="24">
    <source>
        <dbReference type="PIRSR" id="PIRSR002799-1"/>
    </source>
</evidence>
<evidence type="ECO:0000256" key="5">
    <source>
        <dbReference type="ARBA" id="ARBA00007739"/>
    </source>
</evidence>
<dbReference type="InterPro" id="IPR023346">
    <property type="entry name" value="Lysozyme-like_dom_sf"/>
</dbReference>
<evidence type="ECO:0000259" key="28">
    <source>
        <dbReference type="Pfam" id="PF00912"/>
    </source>
</evidence>
<dbReference type="eggNOG" id="COG0744">
    <property type="taxonomic scope" value="Bacteria"/>
</dbReference>
<dbReference type="GO" id="GO:0009002">
    <property type="term" value="F:serine-type D-Ala-D-Ala carboxypeptidase activity"/>
    <property type="evidence" value="ECO:0007669"/>
    <property type="project" value="UniProtKB-EC"/>
</dbReference>
<gene>
    <name evidence="30" type="ORF">BegalDRAFT_1928</name>
</gene>
<keyword evidence="14 23" id="KW-0573">Peptidoglycan synthesis</keyword>
<keyword evidence="7" id="KW-1003">Cell membrane</keyword>
<comment type="function">
    <text evidence="1 23">Cell wall formation. Synthesis of cross-linked peptidoglycan from the lipid intermediates. The enzyme has a penicillin-insensitive transglycosylase N-terminal domain (formation of linear glycan strands) and a penicillin-sensitive transpeptidase C-terminal domain (cross-linking of the peptide subunits).</text>
</comment>
<dbReference type="UniPathway" id="UPA00219"/>
<keyword evidence="13 23" id="KW-0133">Cell shape</keyword>
<comment type="catalytic activity">
    <reaction evidence="20">
        <text>Preferential cleavage: (Ac)2-L-Lys-D-Ala-|-D-Ala. Also transpeptidation of peptidyl-alanyl moieties that are N-acyl substituents of D-alanine.</text>
        <dbReference type="EC" id="3.4.16.4"/>
    </reaction>
</comment>
<feature type="domain" description="Glycosyl transferase family 51" evidence="28">
    <location>
        <begin position="163"/>
        <end position="342"/>
    </location>
</feature>
<dbReference type="Gene3D" id="3.30.2060.10">
    <property type="entry name" value="Penicillin-binding protein 1b domain"/>
    <property type="match status" value="1"/>
</dbReference>
<keyword evidence="9" id="KW-0645">Protease</keyword>
<evidence type="ECO:0000313" key="31">
    <source>
        <dbReference type="Proteomes" id="UP000005744"/>
    </source>
</evidence>
<evidence type="ECO:0000256" key="16">
    <source>
        <dbReference type="ARBA" id="ARBA00023251"/>
    </source>
</evidence>
<keyword evidence="18 23" id="KW-0961">Cell wall biogenesis/degradation</keyword>
<evidence type="ECO:0000256" key="23">
    <source>
        <dbReference type="PIRNR" id="PIRNR002799"/>
    </source>
</evidence>
<evidence type="ECO:0000256" key="20">
    <source>
        <dbReference type="ARBA" id="ARBA00034000"/>
    </source>
</evidence>
<keyword evidence="15 26" id="KW-0472">Membrane</keyword>
<keyword evidence="8" id="KW-0121">Carboxypeptidase</keyword>
<dbReference type="PIRSF" id="PIRSF002799">
    <property type="entry name" value="PBP_1b"/>
    <property type="match status" value="1"/>
</dbReference>
<dbReference type="Gene3D" id="3.40.710.10">
    <property type="entry name" value="DD-peptidase/beta-lactamase superfamily"/>
    <property type="match status" value="1"/>
</dbReference>
<feature type="active site" description="Acyl-ester intermediate; for transpeptidase activity" evidence="24">
    <location>
        <position position="474"/>
    </location>
</feature>
<comment type="similarity">
    <text evidence="5 23">In the N-terminal section; belongs to the glycosyltransferase 51 family.</text>
</comment>
<dbReference type="GO" id="GO:0046677">
    <property type="term" value="P:response to antibiotic"/>
    <property type="evidence" value="ECO:0007669"/>
    <property type="project" value="UniProtKB-UniRule"/>
</dbReference>
<dbReference type="STRING" id="395493.BegalDRAFT_1928"/>
<evidence type="ECO:0000256" key="17">
    <source>
        <dbReference type="ARBA" id="ARBA00023268"/>
    </source>
</evidence>
<dbReference type="NCBIfam" id="TIGR02071">
    <property type="entry name" value="PBP_1b"/>
    <property type="match status" value="1"/>
</dbReference>
<dbReference type="InterPro" id="IPR028166">
    <property type="entry name" value="UB2H"/>
</dbReference>
<keyword evidence="11 23" id="KW-0808">Transferase</keyword>
<dbReference type="InterPro" id="IPR001460">
    <property type="entry name" value="PCN-bd_Tpept"/>
</dbReference>
<evidence type="ECO:0000256" key="9">
    <source>
        <dbReference type="ARBA" id="ARBA00022670"/>
    </source>
</evidence>